<evidence type="ECO:0000313" key="2">
    <source>
        <dbReference type="EMBL" id="REE67256.1"/>
    </source>
</evidence>
<organism evidence="2 3">
    <name type="scientific">Paenibacillus taihuensis</name>
    <dbReference type="NCBI Taxonomy" id="1156355"/>
    <lineage>
        <taxon>Bacteria</taxon>
        <taxon>Bacillati</taxon>
        <taxon>Bacillota</taxon>
        <taxon>Bacilli</taxon>
        <taxon>Bacillales</taxon>
        <taxon>Paenibacillaceae</taxon>
        <taxon>Paenibacillus</taxon>
    </lineage>
</organism>
<proteinExistence type="predicted"/>
<dbReference type="InterPro" id="IPR020203">
    <property type="entry name" value="YneK"/>
</dbReference>
<feature type="transmembrane region" description="Helical" evidence="1">
    <location>
        <begin position="33"/>
        <end position="57"/>
    </location>
</feature>
<sequence length="171" mass="19879">MPPLLRAWAELAYNESNFIAAVRGEDGVMAPNWFMYFIMFWAFVMIGFMSIGGYFMFRKFLKVLPMRDGKSKLDWQNYWVERSRDMWTDDAKSFLDKLVSPVPTAFRDIAKHSIAAKIAQVAVEGGASEVSRGHCIEGYIRATPKRDYRSLITFLEKEQIDYAPYRHLLNK</sequence>
<dbReference type="EMBL" id="QTTN01000044">
    <property type="protein sequence ID" value="REE67256.1"/>
    <property type="molecule type" value="Genomic_DNA"/>
</dbReference>
<keyword evidence="1" id="KW-1133">Transmembrane helix</keyword>
<gene>
    <name evidence="2" type="ORF">A8990_14412</name>
</gene>
<name>A0A3D9QVK7_9BACL</name>
<accession>A0A3D9QVK7</accession>
<evidence type="ECO:0000313" key="3">
    <source>
        <dbReference type="Proteomes" id="UP000256304"/>
    </source>
</evidence>
<dbReference type="AlphaFoldDB" id="A0A3D9QVK7"/>
<keyword evidence="1" id="KW-0472">Membrane</keyword>
<comment type="caution">
    <text evidence="2">The sequence shown here is derived from an EMBL/GenBank/DDBJ whole genome shotgun (WGS) entry which is preliminary data.</text>
</comment>
<evidence type="ECO:0000256" key="1">
    <source>
        <dbReference type="SAM" id="Phobius"/>
    </source>
</evidence>
<dbReference type="Proteomes" id="UP000256304">
    <property type="component" value="Unassembled WGS sequence"/>
</dbReference>
<keyword evidence="1" id="KW-0812">Transmembrane</keyword>
<keyword evidence="3" id="KW-1185">Reference proteome</keyword>
<protein>
    <submittedName>
        <fullName evidence="2">Uncharacterized protein DUF2621</fullName>
    </submittedName>
</protein>
<reference evidence="2 3" key="1">
    <citation type="submission" date="2018-08" db="EMBL/GenBank/DDBJ databases">
        <title>Genomic Encyclopedia of Type Strains, Phase III (KMG-III): the genomes of soil and plant-associated and newly described type strains.</title>
        <authorList>
            <person name="Whitman W."/>
        </authorList>
    </citation>
    <scope>NUCLEOTIDE SEQUENCE [LARGE SCALE GENOMIC DNA]</scope>
    <source>
        <strain evidence="2 3">CGMCC 1.10966</strain>
    </source>
</reference>
<dbReference type="Pfam" id="PF11084">
    <property type="entry name" value="DUF2621"/>
    <property type="match status" value="1"/>
</dbReference>